<organism evidence="1">
    <name type="scientific">Homo sapiens</name>
    <name type="common">Human</name>
    <dbReference type="NCBI Taxonomy" id="9606"/>
    <lineage>
        <taxon>Eukaryota</taxon>
        <taxon>Metazoa</taxon>
        <taxon>Chordata</taxon>
        <taxon>Craniata</taxon>
        <taxon>Vertebrata</taxon>
        <taxon>Euteleostomi</taxon>
        <taxon>Mammalia</taxon>
        <taxon>Eutheria</taxon>
        <taxon>Euarchontoglires</taxon>
        <taxon>Primates</taxon>
        <taxon>Haplorrhini</taxon>
        <taxon>Catarrhini</taxon>
        <taxon>Hominidae</taxon>
        <taxon>Homo</taxon>
    </lineage>
</organism>
<reference evidence="1" key="1">
    <citation type="submission" date="2012-10" db="EMBL/GenBank/DDBJ databases">
        <title>Direct identification of alternative open reading frame translation products in human.</title>
        <authorList>
            <person name="Vanderperre B."/>
            <person name="Lucier J.-F."/>
            <person name="Motard J."/>
            <person name="Tremblay G."/>
            <person name="Vanderperre S."/>
            <person name="Wisztorski M."/>
            <person name="Salzet M."/>
            <person name="Boisvert F.-M."/>
            <person name="Roucou X."/>
        </authorList>
    </citation>
    <scope>NUCLEOTIDE SEQUENCE</scope>
</reference>
<protein>
    <submittedName>
        <fullName evidence="1">Alternative protein WDR45</fullName>
    </submittedName>
</protein>
<proteinExistence type="predicted"/>
<accession>L0R5G8</accession>
<dbReference type="ChiTaRS" id="WDR45">
    <property type="organism name" value="human"/>
</dbReference>
<dbReference type="AlphaFoldDB" id="L0R5G8"/>
<sequence length="59" mass="6493">MGLVPTFHSAELCLNKELTSPQHFLMTVCPKGQARDPGRQRPLGIPNLEEIARDPEGVP</sequence>
<evidence type="ECO:0000313" key="1">
    <source>
        <dbReference type="EMBL" id="CCO13849.1"/>
    </source>
</evidence>
<dbReference type="EMBL" id="HF548138">
    <property type="protein sequence ID" value="CCO13849.1"/>
    <property type="molecule type" value="Genomic_DNA"/>
</dbReference>
<dbReference type="OrthoDB" id="1667587at2759"/>
<name>L0R5G8_HUMAN</name>
<gene>
    <name evidence="1" type="primary">WDR45</name>
</gene>